<dbReference type="AlphaFoldDB" id="A0A0D0CY47"/>
<evidence type="ECO:0000313" key="3">
    <source>
        <dbReference type="EMBL" id="KIK80503.1"/>
    </source>
</evidence>
<dbReference type="InParanoid" id="A0A0D0CY47"/>
<proteinExistence type="predicted"/>
<reference evidence="3 4" key="1">
    <citation type="submission" date="2014-04" db="EMBL/GenBank/DDBJ databases">
        <authorList>
            <consortium name="DOE Joint Genome Institute"/>
            <person name="Kuo A."/>
            <person name="Kohler A."/>
            <person name="Jargeat P."/>
            <person name="Nagy L.G."/>
            <person name="Floudas D."/>
            <person name="Copeland A."/>
            <person name="Barry K.W."/>
            <person name="Cichocki N."/>
            <person name="Veneault-Fourrey C."/>
            <person name="LaButti K."/>
            <person name="Lindquist E.A."/>
            <person name="Lipzen A."/>
            <person name="Lundell T."/>
            <person name="Morin E."/>
            <person name="Murat C."/>
            <person name="Sun H."/>
            <person name="Tunlid A."/>
            <person name="Henrissat B."/>
            <person name="Grigoriev I.V."/>
            <person name="Hibbett D.S."/>
            <person name="Martin F."/>
            <person name="Nordberg H.P."/>
            <person name="Cantor M.N."/>
            <person name="Hua S.X."/>
        </authorList>
    </citation>
    <scope>NUCLEOTIDE SEQUENCE [LARGE SCALE GENOMIC DNA]</scope>
    <source>
        <strain evidence="3 4">Ve08.2h10</strain>
    </source>
</reference>
<dbReference type="EMBL" id="KN826003">
    <property type="protein sequence ID" value="KIK80503.1"/>
    <property type="molecule type" value="Genomic_DNA"/>
</dbReference>
<gene>
    <name evidence="3" type="ORF">PAXRUDRAFT_15756</name>
</gene>
<feature type="region of interest" description="Disordered" evidence="1">
    <location>
        <begin position="42"/>
        <end position="61"/>
    </location>
</feature>
<sequence>MVTPPAVAIASYRTVTLLAMLAWIRCGDGLPSQEVIAEGASTIHSNSPSGKPQAGPVIKDPAHEVPGFKTHALGLLQISKASNTQPQKSPRLYRPFRGRYEHWRSTLRKLLQIFHWPTDSKKYA</sequence>
<dbReference type="Proteomes" id="UP000054538">
    <property type="component" value="Unassembled WGS sequence"/>
</dbReference>
<keyword evidence="4" id="KW-1185">Reference proteome</keyword>
<accession>A0A0D0CY47</accession>
<evidence type="ECO:0000313" key="4">
    <source>
        <dbReference type="Proteomes" id="UP000054538"/>
    </source>
</evidence>
<name>A0A0D0CY47_9AGAM</name>
<evidence type="ECO:0000256" key="2">
    <source>
        <dbReference type="SAM" id="SignalP"/>
    </source>
</evidence>
<dbReference type="HOGENOM" id="CLU_2004631_0_0_1"/>
<organism evidence="3 4">
    <name type="scientific">Paxillus rubicundulus Ve08.2h10</name>
    <dbReference type="NCBI Taxonomy" id="930991"/>
    <lineage>
        <taxon>Eukaryota</taxon>
        <taxon>Fungi</taxon>
        <taxon>Dikarya</taxon>
        <taxon>Basidiomycota</taxon>
        <taxon>Agaricomycotina</taxon>
        <taxon>Agaricomycetes</taxon>
        <taxon>Agaricomycetidae</taxon>
        <taxon>Boletales</taxon>
        <taxon>Paxilineae</taxon>
        <taxon>Paxillaceae</taxon>
        <taxon>Paxillus</taxon>
    </lineage>
</organism>
<keyword evidence="2" id="KW-0732">Signal</keyword>
<reference evidence="4" key="2">
    <citation type="submission" date="2015-01" db="EMBL/GenBank/DDBJ databases">
        <title>Evolutionary Origins and Diversification of the Mycorrhizal Mutualists.</title>
        <authorList>
            <consortium name="DOE Joint Genome Institute"/>
            <consortium name="Mycorrhizal Genomics Consortium"/>
            <person name="Kohler A."/>
            <person name="Kuo A."/>
            <person name="Nagy L.G."/>
            <person name="Floudas D."/>
            <person name="Copeland A."/>
            <person name="Barry K.W."/>
            <person name="Cichocki N."/>
            <person name="Veneault-Fourrey C."/>
            <person name="LaButti K."/>
            <person name="Lindquist E.A."/>
            <person name="Lipzen A."/>
            <person name="Lundell T."/>
            <person name="Morin E."/>
            <person name="Murat C."/>
            <person name="Riley R."/>
            <person name="Ohm R."/>
            <person name="Sun H."/>
            <person name="Tunlid A."/>
            <person name="Henrissat B."/>
            <person name="Grigoriev I.V."/>
            <person name="Hibbett D.S."/>
            <person name="Martin F."/>
        </authorList>
    </citation>
    <scope>NUCLEOTIDE SEQUENCE [LARGE SCALE GENOMIC DNA]</scope>
    <source>
        <strain evidence="4">Ve08.2h10</strain>
    </source>
</reference>
<evidence type="ECO:0000256" key="1">
    <source>
        <dbReference type="SAM" id="MobiDB-lite"/>
    </source>
</evidence>
<feature type="chain" id="PRO_5002220598" evidence="2">
    <location>
        <begin position="30"/>
        <end position="124"/>
    </location>
</feature>
<protein>
    <submittedName>
        <fullName evidence="3">Unplaced genomic scaffold scaffold_1181, whole genome shotgun sequence</fullName>
    </submittedName>
</protein>
<feature type="signal peptide" evidence="2">
    <location>
        <begin position="1"/>
        <end position="29"/>
    </location>
</feature>